<name>A0ABS1WVP0_9GAMM</name>
<dbReference type="PROSITE" id="PS51257">
    <property type="entry name" value="PROKAR_LIPOPROTEIN"/>
    <property type="match status" value="1"/>
</dbReference>
<dbReference type="EMBL" id="JAEVLS010000002">
    <property type="protein sequence ID" value="MBM0105024.1"/>
    <property type="molecule type" value="Genomic_DNA"/>
</dbReference>
<reference evidence="1 2" key="1">
    <citation type="journal article" date="2021" name="Int. J. Syst. Evol. Microbiol.">
        <title>Steroidobacter gossypii sp. nov., isolated from soil of cotton cropping field.</title>
        <authorList>
            <person name="Huang R."/>
            <person name="Yang S."/>
            <person name="Zhen C."/>
            <person name="Liu W."/>
        </authorList>
    </citation>
    <scope>NUCLEOTIDE SEQUENCE [LARGE SCALE GENOMIC DNA]</scope>
    <source>
        <strain evidence="1 2">S1-65</strain>
    </source>
</reference>
<protein>
    <recommendedName>
        <fullName evidence="3">Lipoprotein</fullName>
    </recommendedName>
</protein>
<evidence type="ECO:0000313" key="2">
    <source>
        <dbReference type="Proteomes" id="UP000661077"/>
    </source>
</evidence>
<sequence>MHLEKWILMSACALGLFGCVAPVSKDARPPSEALVIARAAGFENIKDISPEVLRSLLDAEGSPLQTLHAAGLVAGVFKGAPGLPLGAEVALLLATSGPRRRLEDSPRLLVWMPREMAASPPESINVLGHVLANAVAAALPEAKVEFIHRQTEKDPPLGRRYIHHERYIRVDLPGCKDCALRTGAFANYLRPPRVQQAPEFLGAYEAYFWGTLSDGDSWLAGYPWTAEDLEPRQRREILRRLSAHLPMWVYIYVPFDEKIAPYPHILHRGRELIFVEPGFDDSPEG</sequence>
<comment type="caution">
    <text evidence="1">The sequence shown here is derived from an EMBL/GenBank/DDBJ whole genome shotgun (WGS) entry which is preliminary data.</text>
</comment>
<organism evidence="1 2">
    <name type="scientific">Steroidobacter gossypii</name>
    <dbReference type="NCBI Taxonomy" id="2805490"/>
    <lineage>
        <taxon>Bacteria</taxon>
        <taxon>Pseudomonadati</taxon>
        <taxon>Pseudomonadota</taxon>
        <taxon>Gammaproteobacteria</taxon>
        <taxon>Steroidobacterales</taxon>
        <taxon>Steroidobacteraceae</taxon>
        <taxon>Steroidobacter</taxon>
    </lineage>
</organism>
<accession>A0ABS1WVP0</accession>
<evidence type="ECO:0008006" key="3">
    <source>
        <dbReference type="Google" id="ProtNLM"/>
    </source>
</evidence>
<keyword evidence="2" id="KW-1185">Reference proteome</keyword>
<evidence type="ECO:0000313" key="1">
    <source>
        <dbReference type="EMBL" id="MBM0105024.1"/>
    </source>
</evidence>
<dbReference type="RefSeq" id="WP_203167092.1">
    <property type="nucleotide sequence ID" value="NZ_JAEVLS010000002.1"/>
</dbReference>
<gene>
    <name evidence="1" type="ORF">JM946_09700</name>
</gene>
<proteinExistence type="predicted"/>
<dbReference type="Proteomes" id="UP000661077">
    <property type="component" value="Unassembled WGS sequence"/>
</dbReference>